<organism evidence="1 2">
    <name type="scientific">Aurantibacter aestuarii</name>
    <dbReference type="NCBI Taxonomy" id="1266046"/>
    <lineage>
        <taxon>Bacteria</taxon>
        <taxon>Pseudomonadati</taxon>
        <taxon>Bacteroidota</taxon>
        <taxon>Flavobacteriia</taxon>
        <taxon>Flavobacteriales</taxon>
        <taxon>Flavobacteriaceae</taxon>
        <taxon>Aurantibacter</taxon>
    </lineage>
</organism>
<proteinExistence type="predicted"/>
<dbReference type="AlphaFoldDB" id="A0A2T1NE67"/>
<dbReference type="Proteomes" id="UP000238426">
    <property type="component" value="Unassembled WGS sequence"/>
</dbReference>
<keyword evidence="2" id="KW-1185">Reference proteome</keyword>
<dbReference type="OrthoDB" id="9826713at2"/>
<gene>
    <name evidence="1" type="ORF">C7H52_05270</name>
</gene>
<reference evidence="1 2" key="1">
    <citation type="submission" date="2018-03" db="EMBL/GenBank/DDBJ databases">
        <title>Mesoflavibacter sp. HG37 and Mesoflavibacter sp. HG96 sp.nov., two marine bacteria isolated from seawater of Western Pacific Ocean.</title>
        <authorList>
            <person name="Cheng H."/>
            <person name="Wu Y.-H."/>
            <person name="Guo L.-L."/>
            <person name="Xu X.-W."/>
        </authorList>
    </citation>
    <scope>NUCLEOTIDE SEQUENCE [LARGE SCALE GENOMIC DNA]</scope>
    <source>
        <strain evidence="1 2">KCTC 32269</strain>
    </source>
</reference>
<sequence length="150" mass="17544">MRKTEFTYNPKVIFETDFNSKLVEFNGIGIGQALTELPSELISEFYDKDYKNDKTNIKNGWILTNNGIMYVLKKGIVKMIRIKENGIKNLNGFDKNDIEKLIGKPNRINNDSITWVWDNVVYAKVHHYKKRKIKVHFSTENGKICELEIE</sequence>
<protein>
    <submittedName>
        <fullName evidence="1">Uncharacterized protein</fullName>
    </submittedName>
</protein>
<evidence type="ECO:0000313" key="2">
    <source>
        <dbReference type="Proteomes" id="UP000238426"/>
    </source>
</evidence>
<comment type="caution">
    <text evidence="1">The sequence shown here is derived from an EMBL/GenBank/DDBJ whole genome shotgun (WGS) entry which is preliminary data.</text>
</comment>
<dbReference type="RefSeq" id="WP_106462830.1">
    <property type="nucleotide sequence ID" value="NZ_PXOQ01000007.1"/>
</dbReference>
<accession>A0A2T1NE67</accession>
<name>A0A2T1NE67_9FLAO</name>
<dbReference type="EMBL" id="PXOQ01000007">
    <property type="protein sequence ID" value="PSG90689.1"/>
    <property type="molecule type" value="Genomic_DNA"/>
</dbReference>
<evidence type="ECO:0000313" key="1">
    <source>
        <dbReference type="EMBL" id="PSG90689.1"/>
    </source>
</evidence>